<keyword evidence="1" id="KW-0233">DNA recombination</keyword>
<evidence type="ECO:0000259" key="3">
    <source>
        <dbReference type="Pfam" id="PF05970"/>
    </source>
</evidence>
<reference evidence="7" key="1">
    <citation type="journal article" date="2013" name="Proc. Natl. Acad. Sci. U.S.A.">
        <title>Genome structure and metabolic features in the red seaweed Chondrus crispus shed light on evolution of the Archaeplastida.</title>
        <authorList>
            <person name="Collen J."/>
            <person name="Porcel B."/>
            <person name="Carre W."/>
            <person name="Ball S.G."/>
            <person name="Chaparro C."/>
            <person name="Tonon T."/>
            <person name="Barbeyron T."/>
            <person name="Michel G."/>
            <person name="Noel B."/>
            <person name="Valentin K."/>
            <person name="Elias M."/>
            <person name="Artiguenave F."/>
            <person name="Arun A."/>
            <person name="Aury J.M."/>
            <person name="Barbosa-Neto J.F."/>
            <person name="Bothwell J.H."/>
            <person name="Bouget F.Y."/>
            <person name="Brillet L."/>
            <person name="Cabello-Hurtado F."/>
            <person name="Capella-Gutierrez S."/>
            <person name="Charrier B."/>
            <person name="Cladiere L."/>
            <person name="Cock J.M."/>
            <person name="Coelho S.M."/>
            <person name="Colleoni C."/>
            <person name="Czjzek M."/>
            <person name="Da Silva C."/>
            <person name="Delage L."/>
            <person name="Denoeud F."/>
            <person name="Deschamps P."/>
            <person name="Dittami S.M."/>
            <person name="Gabaldon T."/>
            <person name="Gachon C.M."/>
            <person name="Groisillier A."/>
            <person name="Herve C."/>
            <person name="Jabbari K."/>
            <person name="Katinka M."/>
            <person name="Kloareg B."/>
            <person name="Kowalczyk N."/>
            <person name="Labadie K."/>
            <person name="Leblanc C."/>
            <person name="Lopez P.J."/>
            <person name="McLachlan D.H."/>
            <person name="Meslet-Cladiere L."/>
            <person name="Moustafa A."/>
            <person name="Nehr Z."/>
            <person name="Nyvall Collen P."/>
            <person name="Panaud O."/>
            <person name="Partensky F."/>
            <person name="Poulain J."/>
            <person name="Rensing S.A."/>
            <person name="Rousvoal S."/>
            <person name="Samson G."/>
            <person name="Symeonidi A."/>
            <person name="Weissenbach J."/>
            <person name="Zambounis A."/>
            <person name="Wincker P."/>
            <person name="Boyen C."/>
        </authorList>
    </citation>
    <scope>NUCLEOTIDE SEQUENCE [LARGE SCALE GENOMIC DNA]</scope>
    <source>
        <strain evidence="7">cv. Stackhouse</strain>
    </source>
</reference>
<dbReference type="Pfam" id="PF05970">
    <property type="entry name" value="PIF1"/>
    <property type="match status" value="1"/>
</dbReference>
<keyword evidence="1" id="KW-0227">DNA damage</keyword>
<accession>R7QDM3</accession>
<dbReference type="GO" id="GO:0043139">
    <property type="term" value="F:5'-3' DNA helicase activity"/>
    <property type="evidence" value="ECO:0007669"/>
    <property type="project" value="UniProtKB-EC"/>
</dbReference>
<dbReference type="EC" id="5.6.2.3" evidence="1"/>
<feature type="compositionally biased region" description="Basic and acidic residues" evidence="2">
    <location>
        <begin position="150"/>
        <end position="189"/>
    </location>
</feature>
<dbReference type="InterPro" id="IPR027417">
    <property type="entry name" value="P-loop_NTPase"/>
</dbReference>
<evidence type="ECO:0000313" key="7">
    <source>
        <dbReference type="Proteomes" id="UP000012073"/>
    </source>
</evidence>
<dbReference type="PANTHER" id="PTHR10492">
    <property type="match status" value="1"/>
</dbReference>
<dbReference type="GO" id="GO:0006281">
    <property type="term" value="P:DNA repair"/>
    <property type="evidence" value="ECO:0007669"/>
    <property type="project" value="UniProtKB-KW"/>
</dbReference>
<feature type="domain" description="DNA helicase Pif1-like 2B" evidence="5">
    <location>
        <begin position="1427"/>
        <end position="1472"/>
    </location>
</feature>
<proteinExistence type="inferred from homology"/>
<evidence type="ECO:0000259" key="5">
    <source>
        <dbReference type="Pfam" id="PF21530"/>
    </source>
</evidence>
<gene>
    <name evidence="6" type="ORF">CHC_T00009097001</name>
</gene>
<dbReference type="GO" id="GO:0000723">
    <property type="term" value="P:telomere maintenance"/>
    <property type="evidence" value="ECO:0007669"/>
    <property type="project" value="InterPro"/>
</dbReference>
<feature type="domain" description="Helitron helicase-like" evidence="4">
    <location>
        <begin position="515"/>
        <end position="700"/>
    </location>
</feature>
<feature type="compositionally biased region" description="Polar residues" evidence="2">
    <location>
        <begin position="120"/>
        <end position="132"/>
    </location>
</feature>
<feature type="region of interest" description="Disordered" evidence="2">
    <location>
        <begin position="1"/>
        <end position="254"/>
    </location>
</feature>
<feature type="compositionally biased region" description="Basic and acidic residues" evidence="2">
    <location>
        <begin position="101"/>
        <end position="117"/>
    </location>
</feature>
<feature type="domain" description="DNA helicase Pif1-like DEAD-box helicase" evidence="3">
    <location>
        <begin position="1139"/>
        <end position="1356"/>
    </location>
</feature>
<feature type="compositionally biased region" description="Basic and acidic residues" evidence="2">
    <location>
        <begin position="196"/>
        <end position="223"/>
    </location>
</feature>
<feature type="compositionally biased region" description="Basic and acidic residues" evidence="2">
    <location>
        <begin position="25"/>
        <end position="41"/>
    </location>
</feature>
<dbReference type="Proteomes" id="UP000012073">
    <property type="component" value="Unassembled WGS sequence"/>
</dbReference>
<organism evidence="6 7">
    <name type="scientific">Chondrus crispus</name>
    <name type="common">Carrageen Irish moss</name>
    <name type="synonym">Polymorpha crispa</name>
    <dbReference type="NCBI Taxonomy" id="2769"/>
    <lineage>
        <taxon>Eukaryota</taxon>
        <taxon>Rhodophyta</taxon>
        <taxon>Florideophyceae</taxon>
        <taxon>Rhodymeniophycidae</taxon>
        <taxon>Gigartinales</taxon>
        <taxon>Gigartinaceae</taxon>
        <taxon>Chondrus</taxon>
    </lineage>
</organism>
<dbReference type="Gramene" id="CDF36189">
    <property type="protein sequence ID" value="CDF36189"/>
    <property type="gene ID" value="CHC_T00009097001"/>
</dbReference>
<dbReference type="OMA" id="DECELCE"/>
<comment type="similarity">
    <text evidence="1">Belongs to the helicase family.</text>
</comment>
<keyword evidence="1 6" id="KW-0347">Helicase</keyword>
<feature type="compositionally biased region" description="Basic and acidic residues" evidence="2">
    <location>
        <begin position="133"/>
        <end position="142"/>
    </location>
</feature>
<dbReference type="GO" id="GO:0016887">
    <property type="term" value="F:ATP hydrolysis activity"/>
    <property type="evidence" value="ECO:0007669"/>
    <property type="project" value="RHEA"/>
</dbReference>
<dbReference type="Pfam" id="PF21530">
    <property type="entry name" value="Pif1_2B_dom"/>
    <property type="match status" value="1"/>
</dbReference>
<evidence type="ECO:0000256" key="1">
    <source>
        <dbReference type="RuleBase" id="RU363044"/>
    </source>
</evidence>
<dbReference type="Gene3D" id="3.40.50.300">
    <property type="entry name" value="P-loop containing nucleotide triphosphate hydrolases"/>
    <property type="match status" value="1"/>
</dbReference>
<keyword evidence="7" id="KW-1185">Reference proteome</keyword>
<dbReference type="InterPro" id="IPR010285">
    <property type="entry name" value="DNA_helicase_pif1-like_DEAD"/>
</dbReference>
<dbReference type="RefSeq" id="XP_005716008.1">
    <property type="nucleotide sequence ID" value="XM_005715951.1"/>
</dbReference>
<dbReference type="EMBL" id="HG001765">
    <property type="protein sequence ID" value="CDF36189.1"/>
    <property type="molecule type" value="Genomic_DNA"/>
</dbReference>
<dbReference type="InterPro" id="IPR025476">
    <property type="entry name" value="Helitron_helicase-like"/>
</dbReference>
<keyword evidence="1" id="KW-0234">DNA repair</keyword>
<dbReference type="GO" id="GO:0005524">
    <property type="term" value="F:ATP binding"/>
    <property type="evidence" value="ECO:0007669"/>
    <property type="project" value="UniProtKB-KW"/>
</dbReference>
<dbReference type="OrthoDB" id="3366231at2759"/>
<evidence type="ECO:0000313" key="6">
    <source>
        <dbReference type="EMBL" id="CDF36189.1"/>
    </source>
</evidence>
<keyword evidence="1" id="KW-0067">ATP-binding</keyword>
<feature type="compositionally biased region" description="Basic and acidic residues" evidence="2">
    <location>
        <begin position="50"/>
        <end position="83"/>
    </location>
</feature>
<dbReference type="SUPFAM" id="SSF52540">
    <property type="entry name" value="P-loop containing nucleoside triphosphate hydrolases"/>
    <property type="match status" value="2"/>
</dbReference>
<dbReference type="GO" id="GO:0006310">
    <property type="term" value="P:DNA recombination"/>
    <property type="evidence" value="ECO:0007669"/>
    <property type="project" value="UniProtKB-KW"/>
</dbReference>
<name>R7QDM3_CHOCR</name>
<dbReference type="Pfam" id="PF14214">
    <property type="entry name" value="Helitron_like_N"/>
    <property type="match status" value="1"/>
</dbReference>
<evidence type="ECO:0000256" key="2">
    <source>
        <dbReference type="SAM" id="MobiDB-lite"/>
    </source>
</evidence>
<keyword evidence="1" id="KW-0547">Nucleotide-binding</keyword>
<comment type="catalytic activity">
    <reaction evidence="1">
        <text>ATP + H2O = ADP + phosphate + H(+)</text>
        <dbReference type="Rhea" id="RHEA:13065"/>
        <dbReference type="ChEBI" id="CHEBI:15377"/>
        <dbReference type="ChEBI" id="CHEBI:15378"/>
        <dbReference type="ChEBI" id="CHEBI:30616"/>
        <dbReference type="ChEBI" id="CHEBI:43474"/>
        <dbReference type="ChEBI" id="CHEBI:456216"/>
        <dbReference type="EC" id="5.6.2.3"/>
    </reaction>
</comment>
<evidence type="ECO:0000259" key="4">
    <source>
        <dbReference type="Pfam" id="PF14214"/>
    </source>
</evidence>
<sequence>MAGPADENVAEARRQQRNARTRARRAQESESEAQARREAGRARARIRRGQHTESEAQARRQTVRERTAARRAAETSEQREERLRRNRERTRARRAGQSRTEGPRESPKLRGATERARASNRASMQRTRQAESTPDRINRLEASRVSMQQRRADATTPERHERQDSNRRSTEAARAEENTPLRDARRESDCNATRGARAEEITPAREARRDLDRLSTQRSRDAQDTPTRNARQRSDGQARTASRQLFPPLPESSPSYRDLGMVHIECSHCKALHFVQERIVSSSAARPMFSTCCGKGKLSLPLLTDPPALLRSLLIDDTPRARRFRKNIRAYNSALSMASVVAKWVNRGPGTSNFNPTMTMQGEMYHYMGPMMPSEGRAPSFASVYIHDTDYGTQTRTRLGGASTRLEDTLLMQLTHMLHECNPYVQTVLSMREWAQSPQPNTPAPYQMVIHADRRPSHEHVRRYNVLDPISVSHRAYDPLSYVLLFPNGRDGWYPELRFSSDDDGRYTKITPMMYYGWHLFERAGEFSTILHAARLFQQYLVDQFCKVEAERLSYLRHNQTQLRAADYTSLRDSLGDSGRAEDEADAVRAGRLFILPSTYIGGDRYMRQQMHDIIAISNQIGHPDIFLTMTCNPSWPEIIRALLPNQTPQDRPDLCARVFRLKMKDLMSLVINEEVFGTVVAHVRVIEFQKRGLPHAHVVFFLDEVSKNDLRTPENVNRIISAEIPSAQDPELQEVVLKHMIHNPCGERNPTAVCMGEQYCRKGFPKSFKHETSQSDSEYYITYRRRSPSAGCVSIERPSRVGRLQQSVVVDNSWVVPHSPLLLRSFACHLNVELCVSRVGGIKYLFKYVCKGQDRVTMEITAENECHDEISNFQDARYVSASEAAWRLFSFDIVDRNPPVVRLTVHLPNHHTVYFEEGREQEAALRPASGTKLTEWFKANEKYPSARHLRYHKFPRYFTWKTRTKSWTYDFSGTGANVVGRIYTVSPREGERYFLRLLLTQVPGATSFENLRNIDGEQCTSFRQACLRLGLLADDAEWKHAIRDSFRSSFVPLSHLFATILAHCQPSDPLSLWNDHLDMFLTDIRNRARRQPIRRQQLRDDHHATSYVLREVQEALQTTPEARAQQWEGRLQTSLPLLNTNQRSLSAVAGPSMPTRSGRLFFLDAPGGTGKTFVLSAIQDFLRTRRKQVIAVATSAVAAVLLDGGRTAHSVFKIPIPVSAESTCSFSANSDTGRTLQQVDLIIWDEIVMCHRHCIETVDRSLRDLMQTDRPFGGNFLVLAGDFRQILPVVPGGSRGQIMSACVKASPLYRECRFLRLTENMRLAALRADPAADVEALNFPEFLLSVGEGRLQGEQRPEWISLPQSVAFEHTIRNLCLKRVILTTKNRPLEEVNEVIGNMIPGSYRTYLSADKVENEDTNALIYPTEMLNTLTAGSALPDHKLKLKKGFIVMLLRNLDPATGHVNGARYVIENMTNNLLFLHVTTGSHQGNRLCLPRMPCGPGDDNFPIPGFTRTQFPIRTCFALTTNKAQGQSFGGRIGLDLRDHCFSHGQLYVALSRTTHPGNVTVLTRESNETTRNVVYPEVLQ</sequence>
<dbReference type="PhylomeDB" id="R7QDM3"/>
<dbReference type="InterPro" id="IPR049163">
    <property type="entry name" value="Pif1-like_2B_dom"/>
</dbReference>
<feature type="compositionally biased region" description="Basic residues" evidence="2">
    <location>
        <begin position="15"/>
        <end position="24"/>
    </location>
</feature>
<dbReference type="GeneID" id="17323726"/>
<comment type="cofactor">
    <cofactor evidence="1">
        <name>Mg(2+)</name>
        <dbReference type="ChEBI" id="CHEBI:18420"/>
    </cofactor>
</comment>
<feature type="compositionally biased region" description="Basic residues" evidence="2">
    <location>
        <begin position="84"/>
        <end position="96"/>
    </location>
</feature>
<dbReference type="KEGG" id="ccp:CHC_T00009097001"/>
<protein>
    <recommendedName>
        <fullName evidence="1">ATP-dependent DNA helicase</fullName>
        <ecNumber evidence="1">5.6.2.3</ecNumber>
    </recommendedName>
</protein>
<keyword evidence="1" id="KW-0378">Hydrolase</keyword>
<dbReference type="PANTHER" id="PTHR10492:SF57">
    <property type="entry name" value="ATP-DEPENDENT DNA HELICASE"/>
    <property type="match status" value="1"/>
</dbReference>
<feature type="compositionally biased region" description="Polar residues" evidence="2">
    <location>
        <begin position="224"/>
        <end position="243"/>
    </location>
</feature>